<feature type="compositionally biased region" description="Low complexity" evidence="1">
    <location>
        <begin position="124"/>
        <end position="139"/>
    </location>
</feature>
<feature type="compositionally biased region" description="Basic and acidic residues" evidence="1">
    <location>
        <begin position="99"/>
        <end position="112"/>
    </location>
</feature>
<dbReference type="Proteomes" id="UP001310890">
    <property type="component" value="Unassembled WGS sequence"/>
</dbReference>
<evidence type="ECO:0000256" key="2">
    <source>
        <dbReference type="SAM" id="Phobius"/>
    </source>
</evidence>
<dbReference type="AlphaFoldDB" id="A0AAN7YIA8"/>
<organism evidence="3 4">
    <name type="scientific">Meristemomyces frigidus</name>
    <dbReference type="NCBI Taxonomy" id="1508187"/>
    <lineage>
        <taxon>Eukaryota</taxon>
        <taxon>Fungi</taxon>
        <taxon>Dikarya</taxon>
        <taxon>Ascomycota</taxon>
        <taxon>Pezizomycotina</taxon>
        <taxon>Dothideomycetes</taxon>
        <taxon>Dothideomycetidae</taxon>
        <taxon>Mycosphaerellales</taxon>
        <taxon>Teratosphaeriaceae</taxon>
        <taxon>Meristemomyces</taxon>
    </lineage>
</organism>
<accession>A0AAN7YIA8</accession>
<proteinExistence type="predicted"/>
<dbReference type="PANTHER" id="PTHR41807">
    <property type="entry name" value="GLUTATHIONE TRANSFERASE 3"/>
    <property type="match status" value="1"/>
</dbReference>
<gene>
    <name evidence="3" type="ORF">LTR62_006848</name>
</gene>
<sequence>MTSWLAKQRKQALLDLSREAGLQQDPSGFKDDMVSILDTFLQQNATRLHNHPTFERYYGVQRRTPYGQRSSSTVPAIPLNDDDFEVKSVVKGRGRRTTRVKEELDGADDHEPQPALSSPTNHASTSRLPTSRLTTTRTSDALPTLALQPSSSDLLPRRTPGRPRGETDNPRLPASPADVADLAEYQTSQVYAGINDIYTLSGIPETLTLLRETCSTLTGIQTTIQLLEALSLLRALLPWTYLTEISGVRARGLSTSLYYPDLFVLLTSGFWAPTLLYTATALAIPSLFAYFFNLTLRDVRRHGAVVAVPRYALDPLTFNLVKALLTYVVYSRGVGAQTIGGDNILTVDRAMVGGYQGILVGSYVMILMSLYEAALRKP</sequence>
<name>A0AAN7YIA8_9PEZI</name>
<keyword evidence="2" id="KW-0472">Membrane</keyword>
<reference evidence="3" key="1">
    <citation type="submission" date="2023-08" db="EMBL/GenBank/DDBJ databases">
        <title>Black Yeasts Isolated from many extreme environments.</title>
        <authorList>
            <person name="Coleine C."/>
            <person name="Stajich J.E."/>
            <person name="Selbmann L."/>
        </authorList>
    </citation>
    <scope>NUCLEOTIDE SEQUENCE</scope>
    <source>
        <strain evidence="3">CCFEE 5401</strain>
    </source>
</reference>
<keyword evidence="2" id="KW-0812">Transmembrane</keyword>
<evidence type="ECO:0000313" key="3">
    <source>
        <dbReference type="EMBL" id="KAK5109611.1"/>
    </source>
</evidence>
<dbReference type="InterPro" id="IPR038872">
    <property type="entry name" value="Put_GTT3"/>
</dbReference>
<dbReference type="EMBL" id="JAVRRL010000061">
    <property type="protein sequence ID" value="KAK5109611.1"/>
    <property type="molecule type" value="Genomic_DNA"/>
</dbReference>
<feature type="transmembrane region" description="Helical" evidence="2">
    <location>
        <begin position="350"/>
        <end position="371"/>
    </location>
</feature>
<keyword evidence="2" id="KW-1133">Transmembrane helix</keyword>
<dbReference type="PANTHER" id="PTHR41807:SF1">
    <property type="entry name" value="GLUTATHIONE TRANSFERASE 3"/>
    <property type="match status" value="1"/>
</dbReference>
<comment type="caution">
    <text evidence="3">The sequence shown here is derived from an EMBL/GenBank/DDBJ whole genome shotgun (WGS) entry which is preliminary data.</text>
</comment>
<protein>
    <submittedName>
        <fullName evidence="3">Uncharacterized protein</fullName>
    </submittedName>
</protein>
<feature type="transmembrane region" description="Helical" evidence="2">
    <location>
        <begin position="270"/>
        <end position="292"/>
    </location>
</feature>
<dbReference type="GO" id="GO:0016020">
    <property type="term" value="C:membrane"/>
    <property type="evidence" value="ECO:0007669"/>
    <property type="project" value="TreeGrafter"/>
</dbReference>
<evidence type="ECO:0000256" key="1">
    <source>
        <dbReference type="SAM" id="MobiDB-lite"/>
    </source>
</evidence>
<evidence type="ECO:0000313" key="4">
    <source>
        <dbReference type="Proteomes" id="UP001310890"/>
    </source>
</evidence>
<feature type="region of interest" description="Disordered" evidence="1">
    <location>
        <begin position="94"/>
        <end position="176"/>
    </location>
</feature>